<evidence type="ECO:0000313" key="2">
    <source>
        <dbReference type="EMBL" id="MEQ2268750.1"/>
    </source>
</evidence>
<evidence type="ECO:0000256" key="1">
    <source>
        <dbReference type="SAM" id="Phobius"/>
    </source>
</evidence>
<keyword evidence="1" id="KW-1133">Transmembrane helix</keyword>
<name>A0ABV0WGP7_9TELE</name>
<feature type="transmembrane region" description="Helical" evidence="1">
    <location>
        <begin position="16"/>
        <end position="35"/>
    </location>
</feature>
<sequence>MVVWNKRLLPKGIESLLIKYTCLLPVTFLMFIVLLNTKHNVLLRSCDPHRGGFFHLSCHLFWLWVLSGRLELLGFTHSLLTVSKTLIENQKVKDPPRLHLDYKCCFQFVAPLLPTQTEAIQVSVFLILVTVLVLS</sequence>
<comment type="caution">
    <text evidence="2">The sequence shown here is derived from an EMBL/GenBank/DDBJ whole genome shotgun (WGS) entry which is preliminary data.</text>
</comment>
<organism evidence="2 3">
    <name type="scientific">Xenotaenia resolanae</name>
    <dbReference type="NCBI Taxonomy" id="208358"/>
    <lineage>
        <taxon>Eukaryota</taxon>
        <taxon>Metazoa</taxon>
        <taxon>Chordata</taxon>
        <taxon>Craniata</taxon>
        <taxon>Vertebrata</taxon>
        <taxon>Euteleostomi</taxon>
        <taxon>Actinopterygii</taxon>
        <taxon>Neopterygii</taxon>
        <taxon>Teleostei</taxon>
        <taxon>Neoteleostei</taxon>
        <taxon>Acanthomorphata</taxon>
        <taxon>Ovalentaria</taxon>
        <taxon>Atherinomorphae</taxon>
        <taxon>Cyprinodontiformes</taxon>
        <taxon>Goodeidae</taxon>
        <taxon>Xenotaenia</taxon>
    </lineage>
</organism>
<gene>
    <name evidence="2" type="ORF">XENORESO_013825</name>
</gene>
<reference evidence="2 3" key="1">
    <citation type="submission" date="2021-06" db="EMBL/GenBank/DDBJ databases">
        <authorList>
            <person name="Palmer J.M."/>
        </authorList>
    </citation>
    <scope>NUCLEOTIDE SEQUENCE [LARGE SCALE GENOMIC DNA]</scope>
    <source>
        <strain evidence="2 3">XR_2019</strain>
        <tissue evidence="2">Muscle</tissue>
    </source>
</reference>
<keyword evidence="3" id="KW-1185">Reference proteome</keyword>
<proteinExistence type="predicted"/>
<evidence type="ECO:0000313" key="3">
    <source>
        <dbReference type="Proteomes" id="UP001444071"/>
    </source>
</evidence>
<keyword evidence="1" id="KW-0472">Membrane</keyword>
<accession>A0ABV0WGP7</accession>
<dbReference type="Proteomes" id="UP001444071">
    <property type="component" value="Unassembled WGS sequence"/>
</dbReference>
<protein>
    <submittedName>
        <fullName evidence="2">Uncharacterized protein</fullName>
    </submittedName>
</protein>
<keyword evidence="1" id="KW-0812">Transmembrane</keyword>
<dbReference type="EMBL" id="JAHRIM010050482">
    <property type="protein sequence ID" value="MEQ2268750.1"/>
    <property type="molecule type" value="Genomic_DNA"/>
</dbReference>